<organism evidence="1 2">
    <name type="scientific">Rotaria sordida</name>
    <dbReference type="NCBI Taxonomy" id="392033"/>
    <lineage>
        <taxon>Eukaryota</taxon>
        <taxon>Metazoa</taxon>
        <taxon>Spiralia</taxon>
        <taxon>Gnathifera</taxon>
        <taxon>Rotifera</taxon>
        <taxon>Eurotatoria</taxon>
        <taxon>Bdelloidea</taxon>
        <taxon>Philodinida</taxon>
        <taxon>Philodinidae</taxon>
        <taxon>Rotaria</taxon>
    </lineage>
</organism>
<accession>A0A815B5D3</accession>
<protein>
    <submittedName>
        <fullName evidence="1">Uncharacterized protein</fullName>
    </submittedName>
</protein>
<evidence type="ECO:0000313" key="2">
    <source>
        <dbReference type="Proteomes" id="UP000663889"/>
    </source>
</evidence>
<proteinExistence type="predicted"/>
<name>A0A815B5D3_9BILA</name>
<sequence>MQDNSSVIVSGHGNQAYVLTTIPIYDEWVRNNYELKMGTQDKHWAIEVITPQASARIKNQQVQLSTYGAQTTAGTINSTTATTSPSSVANTTPIRDAIDRLEKNYFKIYSTFFAATKRVEHDLPPKFISNANFTFKIDESIISKQEAQILHDQIRHLTKQYRIQAMSLYLRSITCESELLKNEIEHIMKAFSQENDERFNIEPDTGYIAFKHYNDLCEKRLNLETELPIYFLEEQ</sequence>
<dbReference type="Proteomes" id="UP000663889">
    <property type="component" value="Unassembled WGS sequence"/>
</dbReference>
<dbReference type="EMBL" id="CAJNOU010001884">
    <property type="protein sequence ID" value="CAF1264534.1"/>
    <property type="molecule type" value="Genomic_DNA"/>
</dbReference>
<dbReference type="AlphaFoldDB" id="A0A815B5D3"/>
<gene>
    <name evidence="1" type="ORF">SEV965_LOCUS24420</name>
</gene>
<evidence type="ECO:0000313" key="1">
    <source>
        <dbReference type="EMBL" id="CAF1264534.1"/>
    </source>
</evidence>
<reference evidence="1" key="1">
    <citation type="submission" date="2021-02" db="EMBL/GenBank/DDBJ databases">
        <authorList>
            <person name="Nowell W R."/>
        </authorList>
    </citation>
    <scope>NUCLEOTIDE SEQUENCE</scope>
</reference>
<comment type="caution">
    <text evidence="1">The sequence shown here is derived from an EMBL/GenBank/DDBJ whole genome shotgun (WGS) entry which is preliminary data.</text>
</comment>